<comment type="caution">
    <text evidence="1">The sequence shown here is derived from an EMBL/GenBank/DDBJ whole genome shotgun (WGS) entry which is preliminary data.</text>
</comment>
<dbReference type="AlphaFoldDB" id="A0A2W2AMB1"/>
<evidence type="ECO:0000313" key="1">
    <source>
        <dbReference type="EMBL" id="PZF76695.1"/>
    </source>
</evidence>
<reference evidence="2" key="1">
    <citation type="submission" date="2018-06" db="EMBL/GenBank/DDBJ databases">
        <title>Aestuariibacter litoralis strain KCTC 52945T.</title>
        <authorList>
            <person name="Li X."/>
            <person name="Salam N."/>
            <person name="Li J.-L."/>
            <person name="Chen Y.-M."/>
            <person name="Yang Z.-W."/>
            <person name="Zhang L.-Y."/>
            <person name="Han M.-X."/>
            <person name="Xiao M."/>
            <person name="Li W.-J."/>
        </authorList>
    </citation>
    <scope>NUCLEOTIDE SEQUENCE [LARGE SCALE GENOMIC DNA]</scope>
    <source>
        <strain evidence="2">KCTC 52945</strain>
    </source>
</reference>
<evidence type="ECO:0000313" key="2">
    <source>
        <dbReference type="Proteomes" id="UP000248795"/>
    </source>
</evidence>
<proteinExistence type="predicted"/>
<gene>
    <name evidence="1" type="ORF">DK847_12960</name>
</gene>
<sequence length="135" mass="15692">MRNKDAKACFPEEVRRSLIEKWHELRANKDQFPIYWEFIHRERNNILKEYEFGAYESIINAQGEAKARTGILYLLNDGETEGLVLRGGPYDGKSAIDVADEGKRWVQSTVCECLSRAGFDPDEEIEFEKFVRIQS</sequence>
<organism evidence="1 2">
    <name type="scientific">Aestuariivirga litoralis</name>
    <dbReference type="NCBI Taxonomy" id="2650924"/>
    <lineage>
        <taxon>Bacteria</taxon>
        <taxon>Pseudomonadati</taxon>
        <taxon>Pseudomonadota</taxon>
        <taxon>Alphaproteobacteria</taxon>
        <taxon>Hyphomicrobiales</taxon>
        <taxon>Aestuariivirgaceae</taxon>
        <taxon>Aestuariivirga</taxon>
    </lineage>
</organism>
<dbReference type="EMBL" id="QKVK01000005">
    <property type="protein sequence ID" value="PZF76695.1"/>
    <property type="molecule type" value="Genomic_DNA"/>
</dbReference>
<accession>A0A2W2AMB1</accession>
<keyword evidence="2" id="KW-1185">Reference proteome</keyword>
<protein>
    <submittedName>
        <fullName evidence="1">Uncharacterized protein</fullName>
    </submittedName>
</protein>
<dbReference type="RefSeq" id="WP_111198932.1">
    <property type="nucleotide sequence ID" value="NZ_QKVK01000005.1"/>
</dbReference>
<name>A0A2W2AMB1_9HYPH</name>
<dbReference type="Proteomes" id="UP000248795">
    <property type="component" value="Unassembled WGS sequence"/>
</dbReference>